<reference evidence="1" key="1">
    <citation type="submission" date="2023-05" db="EMBL/GenBank/DDBJ databases">
        <authorList>
            <person name="Zhang X."/>
        </authorList>
    </citation>
    <scope>NUCLEOTIDE SEQUENCE</scope>
    <source>
        <strain evidence="1">YF14B1</strain>
    </source>
</reference>
<dbReference type="AlphaFoldDB" id="A0AAE3U5H0"/>
<gene>
    <name evidence="1" type="ORF">QNI16_07155</name>
</gene>
<name>A0AAE3U5H0_9BACT</name>
<dbReference type="RefSeq" id="WP_313976828.1">
    <property type="nucleotide sequence ID" value="NZ_JASJOS010000003.1"/>
</dbReference>
<evidence type="ECO:0000313" key="1">
    <source>
        <dbReference type="EMBL" id="MDJ1480256.1"/>
    </source>
</evidence>
<dbReference type="EMBL" id="JASJOS010000003">
    <property type="protein sequence ID" value="MDJ1480256.1"/>
    <property type="molecule type" value="Genomic_DNA"/>
</dbReference>
<accession>A0AAE3U5H0</accession>
<dbReference type="Proteomes" id="UP001241110">
    <property type="component" value="Unassembled WGS sequence"/>
</dbReference>
<proteinExistence type="predicted"/>
<comment type="caution">
    <text evidence="1">The sequence shown here is derived from an EMBL/GenBank/DDBJ whole genome shotgun (WGS) entry which is preliminary data.</text>
</comment>
<sequence>MDGKLLEQLPSMHSVHCYLKTLTQMHSKSIQESPENQIIMLETEAKMILKRVKRRMQFISEFPNHSLKDTYLFHVGEAMTLYGKITAYSDFLRHTLSQQETEVAA</sequence>
<protein>
    <submittedName>
        <fullName evidence="1">Uncharacterized protein</fullName>
    </submittedName>
</protein>
<organism evidence="1 2">
    <name type="scientific">Xanthocytophaga flava</name>
    <dbReference type="NCBI Taxonomy" id="3048013"/>
    <lineage>
        <taxon>Bacteria</taxon>
        <taxon>Pseudomonadati</taxon>
        <taxon>Bacteroidota</taxon>
        <taxon>Cytophagia</taxon>
        <taxon>Cytophagales</taxon>
        <taxon>Rhodocytophagaceae</taxon>
        <taxon>Xanthocytophaga</taxon>
    </lineage>
</organism>
<evidence type="ECO:0000313" key="2">
    <source>
        <dbReference type="Proteomes" id="UP001241110"/>
    </source>
</evidence>